<evidence type="ECO:0000259" key="6">
    <source>
        <dbReference type="Pfam" id="PF04542"/>
    </source>
</evidence>
<proteinExistence type="inferred from homology"/>
<evidence type="ECO:0000256" key="3">
    <source>
        <dbReference type="ARBA" id="ARBA00023082"/>
    </source>
</evidence>
<protein>
    <recommendedName>
        <fullName evidence="10">RNA polymerase sigma factor</fullName>
    </recommendedName>
</protein>
<dbReference type="InterPro" id="IPR014284">
    <property type="entry name" value="RNA_pol_sigma-70_dom"/>
</dbReference>
<keyword evidence="3" id="KW-0731">Sigma factor</keyword>
<dbReference type="GO" id="GO:0003677">
    <property type="term" value="F:DNA binding"/>
    <property type="evidence" value="ECO:0007669"/>
    <property type="project" value="UniProtKB-KW"/>
</dbReference>
<dbReference type="InterPro" id="IPR007627">
    <property type="entry name" value="RNA_pol_sigma70_r2"/>
</dbReference>
<evidence type="ECO:0000256" key="5">
    <source>
        <dbReference type="ARBA" id="ARBA00023163"/>
    </source>
</evidence>
<reference evidence="8" key="1">
    <citation type="submission" date="2020-08" db="EMBL/GenBank/DDBJ databases">
        <title>Genome sequencing and assembly of the red palm weevil Rhynchophorus ferrugineus.</title>
        <authorList>
            <person name="Dias G.B."/>
            <person name="Bergman C.M."/>
            <person name="Manee M."/>
        </authorList>
    </citation>
    <scope>NUCLEOTIDE SEQUENCE</scope>
    <source>
        <strain evidence="8">AA-2017</strain>
        <tissue evidence="8">Whole larva</tissue>
    </source>
</reference>
<evidence type="ECO:0000313" key="9">
    <source>
        <dbReference type="Proteomes" id="UP000625711"/>
    </source>
</evidence>
<dbReference type="GO" id="GO:0016987">
    <property type="term" value="F:sigma factor activity"/>
    <property type="evidence" value="ECO:0007669"/>
    <property type="project" value="UniProtKB-KW"/>
</dbReference>
<sequence>MTNRLLLDVLVQKNDELVDYISYRFGDRQFAQDIVQETCIRVLQTANPLQQIHSPIAFLKTICLRAAIDAYRKEKHINDWVDICDDWSTFSLESNKGLTQPELLVAKQQRTQLLLDAIQQLPLCYRDVFILTQLYHYPQHEVAEQLNISRGMVARHLAKALKIIQPIIVHEE</sequence>
<dbReference type="GO" id="GO:0006352">
    <property type="term" value="P:DNA-templated transcription initiation"/>
    <property type="evidence" value="ECO:0007669"/>
    <property type="project" value="InterPro"/>
</dbReference>
<feature type="domain" description="RNA polymerase sigma factor 70 region 4 type 2" evidence="7">
    <location>
        <begin position="112"/>
        <end position="162"/>
    </location>
</feature>
<evidence type="ECO:0000313" key="8">
    <source>
        <dbReference type="EMBL" id="KAF7276699.1"/>
    </source>
</evidence>
<name>A0A834I9X2_RHYFE</name>
<evidence type="ECO:0000256" key="1">
    <source>
        <dbReference type="ARBA" id="ARBA00010641"/>
    </source>
</evidence>
<evidence type="ECO:0000256" key="2">
    <source>
        <dbReference type="ARBA" id="ARBA00023015"/>
    </source>
</evidence>
<comment type="similarity">
    <text evidence="1">Belongs to the sigma-70 factor family. ECF subfamily.</text>
</comment>
<gene>
    <name evidence="8" type="ORF">GWI33_009908</name>
</gene>
<dbReference type="Proteomes" id="UP000625711">
    <property type="component" value="Unassembled WGS sequence"/>
</dbReference>
<evidence type="ECO:0008006" key="10">
    <source>
        <dbReference type="Google" id="ProtNLM"/>
    </source>
</evidence>
<dbReference type="Gene3D" id="1.10.1740.10">
    <property type="match status" value="1"/>
</dbReference>
<dbReference type="PANTHER" id="PTHR43133">
    <property type="entry name" value="RNA POLYMERASE ECF-TYPE SIGMA FACTO"/>
    <property type="match status" value="1"/>
</dbReference>
<comment type="caution">
    <text evidence="8">The sequence shown here is derived from an EMBL/GenBank/DDBJ whole genome shotgun (WGS) entry which is preliminary data.</text>
</comment>
<evidence type="ECO:0000259" key="7">
    <source>
        <dbReference type="Pfam" id="PF08281"/>
    </source>
</evidence>
<dbReference type="SUPFAM" id="SSF88659">
    <property type="entry name" value="Sigma3 and sigma4 domains of RNA polymerase sigma factors"/>
    <property type="match status" value="1"/>
</dbReference>
<organism evidence="8 9">
    <name type="scientific">Rhynchophorus ferrugineus</name>
    <name type="common">Red palm weevil</name>
    <name type="synonym">Curculio ferrugineus</name>
    <dbReference type="NCBI Taxonomy" id="354439"/>
    <lineage>
        <taxon>Eukaryota</taxon>
        <taxon>Metazoa</taxon>
        <taxon>Ecdysozoa</taxon>
        <taxon>Arthropoda</taxon>
        <taxon>Hexapoda</taxon>
        <taxon>Insecta</taxon>
        <taxon>Pterygota</taxon>
        <taxon>Neoptera</taxon>
        <taxon>Endopterygota</taxon>
        <taxon>Coleoptera</taxon>
        <taxon>Polyphaga</taxon>
        <taxon>Cucujiformia</taxon>
        <taxon>Curculionidae</taxon>
        <taxon>Dryophthorinae</taxon>
        <taxon>Rhynchophorus</taxon>
    </lineage>
</organism>
<keyword evidence="4" id="KW-0238">DNA-binding</keyword>
<dbReference type="NCBIfam" id="TIGR02937">
    <property type="entry name" value="sigma70-ECF"/>
    <property type="match status" value="1"/>
</dbReference>
<accession>A0A834I9X2</accession>
<dbReference type="EMBL" id="JAACXV010005956">
    <property type="protein sequence ID" value="KAF7276699.1"/>
    <property type="molecule type" value="Genomic_DNA"/>
</dbReference>
<dbReference type="CDD" id="cd06171">
    <property type="entry name" value="Sigma70_r4"/>
    <property type="match status" value="1"/>
</dbReference>
<dbReference type="InterPro" id="IPR013324">
    <property type="entry name" value="RNA_pol_sigma_r3/r4-like"/>
</dbReference>
<dbReference type="Pfam" id="PF08281">
    <property type="entry name" value="Sigma70_r4_2"/>
    <property type="match status" value="1"/>
</dbReference>
<keyword evidence="5" id="KW-0804">Transcription</keyword>
<evidence type="ECO:0000256" key="4">
    <source>
        <dbReference type="ARBA" id="ARBA00023125"/>
    </source>
</evidence>
<feature type="domain" description="RNA polymerase sigma-70 region 2" evidence="6">
    <location>
        <begin position="11"/>
        <end position="75"/>
    </location>
</feature>
<dbReference type="InterPro" id="IPR013249">
    <property type="entry name" value="RNA_pol_sigma70_r4_t2"/>
</dbReference>
<keyword evidence="2" id="KW-0805">Transcription regulation</keyword>
<dbReference type="AlphaFoldDB" id="A0A834I9X2"/>
<dbReference type="InterPro" id="IPR039425">
    <property type="entry name" value="RNA_pol_sigma-70-like"/>
</dbReference>
<dbReference type="InterPro" id="IPR013325">
    <property type="entry name" value="RNA_pol_sigma_r2"/>
</dbReference>
<dbReference type="InterPro" id="IPR000838">
    <property type="entry name" value="RNA_pol_sigma70_ECF_CS"/>
</dbReference>
<dbReference type="SUPFAM" id="SSF88946">
    <property type="entry name" value="Sigma2 domain of RNA polymerase sigma factors"/>
    <property type="match status" value="1"/>
</dbReference>
<dbReference type="PANTHER" id="PTHR43133:SF63">
    <property type="entry name" value="RNA POLYMERASE SIGMA FACTOR FECI-RELATED"/>
    <property type="match status" value="1"/>
</dbReference>
<dbReference type="PROSITE" id="PS01063">
    <property type="entry name" value="SIGMA70_ECF"/>
    <property type="match status" value="1"/>
</dbReference>
<dbReference type="InterPro" id="IPR036388">
    <property type="entry name" value="WH-like_DNA-bd_sf"/>
</dbReference>
<keyword evidence="9" id="KW-1185">Reference proteome</keyword>
<dbReference type="Pfam" id="PF04542">
    <property type="entry name" value="Sigma70_r2"/>
    <property type="match status" value="1"/>
</dbReference>
<dbReference type="Gene3D" id="1.10.10.10">
    <property type="entry name" value="Winged helix-like DNA-binding domain superfamily/Winged helix DNA-binding domain"/>
    <property type="match status" value="1"/>
</dbReference>